<dbReference type="Gene3D" id="1.25.40.10">
    <property type="entry name" value="Tetratricopeptide repeat domain"/>
    <property type="match status" value="1"/>
</dbReference>
<dbReference type="Proteomes" id="UP000186230">
    <property type="component" value="Chromosome"/>
</dbReference>
<name>A0A1L7I168_9FLAO</name>
<gene>
    <name evidence="3" type="ORF">GRFL_0597</name>
</gene>
<dbReference type="OrthoDB" id="9784036at2"/>
<dbReference type="Gene3D" id="3.40.50.1820">
    <property type="entry name" value="alpha/beta hydrolase"/>
    <property type="match status" value="1"/>
</dbReference>
<dbReference type="SMART" id="SM00028">
    <property type="entry name" value="TPR"/>
    <property type="match status" value="1"/>
</dbReference>
<dbReference type="EMBL" id="CP016359">
    <property type="protein sequence ID" value="APU67321.1"/>
    <property type="molecule type" value="Genomic_DNA"/>
</dbReference>
<keyword evidence="2" id="KW-0378">Hydrolase</keyword>
<evidence type="ECO:0000313" key="3">
    <source>
        <dbReference type="EMBL" id="APU67321.1"/>
    </source>
</evidence>
<dbReference type="RefSeq" id="WP_083643209.1">
    <property type="nucleotide sequence ID" value="NZ_AMRU01000003.1"/>
</dbReference>
<protein>
    <submittedName>
        <fullName evidence="3">Putative esterase</fullName>
    </submittedName>
</protein>
<dbReference type="STRING" id="1229726.GRFL_0597"/>
<reference evidence="3 4" key="1">
    <citation type="submission" date="2016-07" db="EMBL/GenBank/DDBJ databases">
        <title>Multi-omics approach to identify versatile polysaccharide utilization systems of a marine flavobacterium Gramella flava.</title>
        <authorList>
            <person name="Tang K."/>
        </authorList>
    </citation>
    <scope>NUCLEOTIDE SEQUENCE [LARGE SCALE GENOMIC DNA]</scope>
    <source>
        <strain evidence="3 4">JLT2011</strain>
    </source>
</reference>
<dbReference type="PANTHER" id="PTHR40841">
    <property type="entry name" value="SIDEROPHORE TRIACETYLFUSARININE C ESTERASE"/>
    <property type="match status" value="1"/>
</dbReference>
<dbReference type="PROSITE" id="PS50293">
    <property type="entry name" value="TPR_REGION"/>
    <property type="match status" value="1"/>
</dbReference>
<dbReference type="InterPro" id="IPR029058">
    <property type="entry name" value="AB_hydrolase_fold"/>
</dbReference>
<dbReference type="SUPFAM" id="SSF53474">
    <property type="entry name" value="alpha/beta-Hydrolases"/>
    <property type="match status" value="1"/>
</dbReference>
<proteinExistence type="inferred from homology"/>
<organism evidence="3 4">
    <name type="scientific">Christiangramia flava JLT2011</name>
    <dbReference type="NCBI Taxonomy" id="1229726"/>
    <lineage>
        <taxon>Bacteria</taxon>
        <taxon>Pseudomonadati</taxon>
        <taxon>Bacteroidota</taxon>
        <taxon>Flavobacteriia</taxon>
        <taxon>Flavobacteriales</taxon>
        <taxon>Flavobacteriaceae</taxon>
        <taxon>Christiangramia</taxon>
    </lineage>
</organism>
<dbReference type="GO" id="GO:0016788">
    <property type="term" value="F:hydrolase activity, acting on ester bonds"/>
    <property type="evidence" value="ECO:0007669"/>
    <property type="project" value="TreeGrafter"/>
</dbReference>
<dbReference type="SUPFAM" id="SSF48452">
    <property type="entry name" value="TPR-like"/>
    <property type="match status" value="1"/>
</dbReference>
<dbReference type="Pfam" id="PF00756">
    <property type="entry name" value="Esterase"/>
    <property type="match status" value="1"/>
</dbReference>
<dbReference type="InterPro" id="IPR019734">
    <property type="entry name" value="TPR_rpt"/>
</dbReference>
<dbReference type="AlphaFoldDB" id="A0A1L7I168"/>
<accession>A0A1L7I168</accession>
<dbReference type="InterPro" id="IPR000801">
    <property type="entry name" value="Esterase-like"/>
</dbReference>
<evidence type="ECO:0000313" key="4">
    <source>
        <dbReference type="Proteomes" id="UP000186230"/>
    </source>
</evidence>
<comment type="similarity">
    <text evidence="1">Belongs to the esterase D family.</text>
</comment>
<keyword evidence="4" id="KW-1185">Reference proteome</keyword>
<dbReference type="KEGG" id="gfl:GRFL_0597"/>
<dbReference type="PROSITE" id="PS50005">
    <property type="entry name" value="TPR"/>
    <property type="match status" value="1"/>
</dbReference>
<dbReference type="InterPro" id="IPR052558">
    <property type="entry name" value="Siderophore_Hydrolase_D"/>
</dbReference>
<dbReference type="InterPro" id="IPR011990">
    <property type="entry name" value="TPR-like_helical_dom_sf"/>
</dbReference>
<evidence type="ECO:0000256" key="1">
    <source>
        <dbReference type="ARBA" id="ARBA00005622"/>
    </source>
</evidence>
<sequence>MDQKFLLLLVLFMGINQFNAQENSQIVIGEKHQLHSTILEEDREYWISLPDSYANENSTYKKYPILVILDGNIHFQSISGMVNYMSSDRYRSWKIPEMIVVGIPNVDRRRDYTPDKIVTVRENNSGGGKKFLRFLEEELIPELDQNYRTSDYRILFGHSLGGLLTTHAYLQPTSAFKAFLAIDPSFGTWDSAVMDQKLANFSPESFQRYLYIATANWGKRNITNRDRHVRFFESLHRLSEEEFPVQLEYFENENHASVPPIAFYKGISAIFDGYGITYREVINPKQLQEHFTEISNRLSSEFLPPENLVNQLGYNKLRSNNETEKAQALEFFRMNTQNYPESYNAFDSLAEAYANFGNSEKALENYQQSLQLNPENEHARMQIEKLKK</sequence>
<evidence type="ECO:0000256" key="2">
    <source>
        <dbReference type="ARBA" id="ARBA00022801"/>
    </source>
</evidence>
<dbReference type="PANTHER" id="PTHR40841:SF2">
    <property type="entry name" value="SIDEROPHORE-DEGRADING ESTERASE (EUROFUNG)"/>
    <property type="match status" value="1"/>
</dbReference>